<proteinExistence type="predicted"/>
<feature type="transmembrane region" description="Helical" evidence="5">
    <location>
        <begin position="102"/>
        <end position="122"/>
    </location>
</feature>
<dbReference type="GO" id="GO:0016020">
    <property type="term" value="C:membrane"/>
    <property type="evidence" value="ECO:0007669"/>
    <property type="project" value="UniProtKB-SubCell"/>
</dbReference>
<dbReference type="PANTHER" id="PTHR16201:SF37">
    <property type="entry name" value="PQ-LOOP REPEAT-CONTAINING PROTEIN"/>
    <property type="match status" value="1"/>
</dbReference>
<feature type="transmembrane region" description="Helical" evidence="5">
    <location>
        <begin position="164"/>
        <end position="188"/>
    </location>
</feature>
<keyword evidence="3 5" id="KW-1133">Transmembrane helix</keyword>
<evidence type="ECO:0000256" key="4">
    <source>
        <dbReference type="ARBA" id="ARBA00023136"/>
    </source>
</evidence>
<organism evidence="6 7">
    <name type="scientific">Actinomortierella ambigua</name>
    <dbReference type="NCBI Taxonomy" id="1343610"/>
    <lineage>
        <taxon>Eukaryota</taxon>
        <taxon>Fungi</taxon>
        <taxon>Fungi incertae sedis</taxon>
        <taxon>Mucoromycota</taxon>
        <taxon>Mortierellomycotina</taxon>
        <taxon>Mortierellomycetes</taxon>
        <taxon>Mortierellales</taxon>
        <taxon>Mortierellaceae</taxon>
        <taxon>Actinomortierella</taxon>
    </lineage>
</organism>
<sequence>MADTRAILENIFGLLGIIFWSFQLLPQVWDNYKTKQVEGLSASMFLIWTVAALGFGSYALIERLSIPIIVQPQIFGVLSTLCFLQCMYYTSNPRWKWSLRTTIVGGALLYGGMAAVEASAYFSTKAGLDNDVEGTIEAAGILPVILLGIGFLPQYVDIFRDRSVVSVNMVFIVCDALGSIFSIISLAFRDVFDLLAALNYVMVLVCDLIVVLLWVYFNKLHPELSRVPPAEKREMGMRSDVDSIETGAYESCVKTSSITIVDTDTANVDRLS</sequence>
<feature type="transmembrane region" description="Helical" evidence="5">
    <location>
        <begin position="37"/>
        <end position="61"/>
    </location>
</feature>
<dbReference type="OrthoDB" id="407617at2759"/>
<dbReference type="Pfam" id="PF04193">
    <property type="entry name" value="PQ-loop"/>
    <property type="match status" value="2"/>
</dbReference>
<dbReference type="SMART" id="SM00679">
    <property type="entry name" value="CTNS"/>
    <property type="match status" value="2"/>
</dbReference>
<evidence type="ECO:0000256" key="1">
    <source>
        <dbReference type="ARBA" id="ARBA00004141"/>
    </source>
</evidence>
<name>A0A9P6PXT6_9FUNG</name>
<dbReference type="EMBL" id="JAAAJB010000426">
    <property type="protein sequence ID" value="KAG0256100.1"/>
    <property type="molecule type" value="Genomic_DNA"/>
</dbReference>
<reference evidence="6" key="1">
    <citation type="journal article" date="2020" name="Fungal Divers.">
        <title>Resolving the Mortierellaceae phylogeny through synthesis of multi-gene phylogenetics and phylogenomics.</title>
        <authorList>
            <person name="Vandepol N."/>
            <person name="Liber J."/>
            <person name="Desiro A."/>
            <person name="Na H."/>
            <person name="Kennedy M."/>
            <person name="Barry K."/>
            <person name="Grigoriev I.V."/>
            <person name="Miller A.N."/>
            <person name="O'Donnell K."/>
            <person name="Stajich J.E."/>
            <person name="Bonito G."/>
        </authorList>
    </citation>
    <scope>NUCLEOTIDE SEQUENCE</scope>
    <source>
        <strain evidence="6">BC1065</strain>
    </source>
</reference>
<keyword evidence="7" id="KW-1185">Reference proteome</keyword>
<dbReference type="Proteomes" id="UP000807716">
    <property type="component" value="Unassembled WGS sequence"/>
</dbReference>
<gene>
    <name evidence="6" type="ORF">DFQ27_005905</name>
</gene>
<keyword evidence="2 5" id="KW-0812">Transmembrane</keyword>
<dbReference type="InterPro" id="IPR051415">
    <property type="entry name" value="LAAT-1"/>
</dbReference>
<feature type="transmembrane region" description="Helical" evidence="5">
    <location>
        <begin position="134"/>
        <end position="152"/>
    </location>
</feature>
<dbReference type="PANTHER" id="PTHR16201">
    <property type="entry name" value="SEVEN TRANSMEMBRANE PROTEIN 1-RELATED"/>
    <property type="match status" value="1"/>
</dbReference>
<dbReference type="Gene3D" id="1.20.1280.290">
    <property type="match status" value="2"/>
</dbReference>
<feature type="transmembrane region" description="Helical" evidence="5">
    <location>
        <begin position="6"/>
        <end position="25"/>
    </location>
</feature>
<feature type="transmembrane region" description="Helical" evidence="5">
    <location>
        <begin position="194"/>
        <end position="217"/>
    </location>
</feature>
<keyword evidence="4 5" id="KW-0472">Membrane</keyword>
<dbReference type="InterPro" id="IPR006603">
    <property type="entry name" value="PQ-loop_rpt"/>
</dbReference>
<evidence type="ECO:0000256" key="3">
    <source>
        <dbReference type="ARBA" id="ARBA00022989"/>
    </source>
</evidence>
<comment type="caution">
    <text evidence="6">The sequence shown here is derived from an EMBL/GenBank/DDBJ whole genome shotgun (WGS) entry which is preliminary data.</text>
</comment>
<evidence type="ECO:0008006" key="8">
    <source>
        <dbReference type="Google" id="ProtNLM"/>
    </source>
</evidence>
<accession>A0A9P6PXT6</accession>
<comment type="subcellular location">
    <subcellularLocation>
        <location evidence="1">Membrane</location>
        <topology evidence="1">Multi-pass membrane protein</topology>
    </subcellularLocation>
</comment>
<evidence type="ECO:0000256" key="2">
    <source>
        <dbReference type="ARBA" id="ARBA00022692"/>
    </source>
</evidence>
<evidence type="ECO:0000313" key="6">
    <source>
        <dbReference type="EMBL" id="KAG0256100.1"/>
    </source>
</evidence>
<dbReference type="AlphaFoldDB" id="A0A9P6PXT6"/>
<protein>
    <recommendedName>
        <fullName evidence="8">PQ-loop-domain-containing protein</fullName>
    </recommendedName>
</protein>
<evidence type="ECO:0000313" key="7">
    <source>
        <dbReference type="Proteomes" id="UP000807716"/>
    </source>
</evidence>
<evidence type="ECO:0000256" key="5">
    <source>
        <dbReference type="SAM" id="Phobius"/>
    </source>
</evidence>